<comment type="subcellular location">
    <subcellularLocation>
        <location evidence="2">Cytoplasm</location>
    </subcellularLocation>
    <subcellularLocation>
        <location evidence="1">Nucleus</location>
    </subcellularLocation>
</comment>
<dbReference type="Pfam" id="PF18117">
    <property type="entry name" value="EDS1_EP"/>
    <property type="match status" value="1"/>
</dbReference>
<organism evidence="9 10">
    <name type="scientific">Durio zibethinus</name>
    <name type="common">Durian</name>
    <dbReference type="NCBI Taxonomy" id="66656"/>
    <lineage>
        <taxon>Eukaryota</taxon>
        <taxon>Viridiplantae</taxon>
        <taxon>Streptophyta</taxon>
        <taxon>Embryophyta</taxon>
        <taxon>Tracheophyta</taxon>
        <taxon>Spermatophyta</taxon>
        <taxon>Magnoliopsida</taxon>
        <taxon>eudicotyledons</taxon>
        <taxon>Gunneridae</taxon>
        <taxon>Pentapetalae</taxon>
        <taxon>rosids</taxon>
        <taxon>malvids</taxon>
        <taxon>Malvales</taxon>
        <taxon>Malvaceae</taxon>
        <taxon>Helicteroideae</taxon>
        <taxon>Durio</taxon>
    </lineage>
</organism>
<dbReference type="GeneID" id="111299739"/>
<dbReference type="GO" id="GO:0005737">
    <property type="term" value="C:cytoplasm"/>
    <property type="evidence" value="ECO:0007669"/>
    <property type="project" value="UniProtKB-SubCell"/>
</dbReference>
<evidence type="ECO:0000256" key="1">
    <source>
        <dbReference type="ARBA" id="ARBA00004123"/>
    </source>
</evidence>
<dbReference type="CDD" id="cd00519">
    <property type="entry name" value="Lipase_3"/>
    <property type="match status" value="1"/>
</dbReference>
<keyword evidence="3" id="KW-0963">Cytoplasm</keyword>
<dbReference type="GO" id="GO:0005634">
    <property type="term" value="C:nucleus"/>
    <property type="evidence" value="ECO:0007669"/>
    <property type="project" value="UniProtKB-SubCell"/>
</dbReference>
<evidence type="ECO:0000313" key="10">
    <source>
        <dbReference type="RefSeq" id="XP_022750892.1"/>
    </source>
</evidence>
<keyword evidence="6" id="KW-0539">Nucleus</keyword>
<gene>
    <name evidence="10" type="primary">LOC111299739</name>
</gene>
<dbReference type="AlphaFoldDB" id="A0A6P5ZEF6"/>
<dbReference type="PANTHER" id="PTHR47413">
    <property type="entry name" value="LIPASE-LIKE PAD4"/>
    <property type="match status" value="1"/>
</dbReference>
<dbReference type="InterPro" id="IPR041266">
    <property type="entry name" value="EDS1_EP"/>
</dbReference>
<feature type="domain" description="EDS1 EP" evidence="8">
    <location>
        <begin position="416"/>
        <end position="624"/>
    </location>
</feature>
<evidence type="ECO:0000256" key="5">
    <source>
        <dbReference type="ARBA" id="ARBA00022821"/>
    </source>
</evidence>
<dbReference type="KEGG" id="dzi:111299739"/>
<sequence length="642" mass="73441">METETSSQNSFEMSETLATFLASTPLLEEAWRLCSIANTKFPGAYLVDQIGSVAYVAFSGRQMSSGSHQSCRNLVPLDAEDDDRLFAPLYRHSKAEEPIKVHNGMLKLFLSMYPSLQIQIAALMGKVKSVVITGHSIGGTTASLSALWLLCQLQSISSPMSNVLCITFGSPLLGNEALHRSILRERWGGNFCHVVSNHDIMPRLLFAEIVSHISEIQALLHFWHRCMASADVTVTSLSSQLPDDFNDTIFRCVLKDLELLAQPEEPSESLFRPFGSYVFCCQEGAICVENEASVIKMMYLMLATGSSSCSIKDHLKYGDYVAKVSKQFLKARNLHEDCLPDSSYEAGVALALQSSELTDMESVQDHCFSMQNSNLERKEVAIMARDCLQMGKNGDKPNLIAANLAIKLSKIVPFRAEIEWYKACCDEADDQMGYYDSFKLKGGSRRENRVNLNRHKLAAFWNSVIHMLEHNKLPHDFDRRAKWINASQFYKLLVEPLDIADYYRTGMHRVRGHYIEHGRERRYEIFDKWWRDRSVPEEENKRSRFASSTQDSTFWAKVEEAREWLDNVRSERDVTKRHLCWQKIDFFEKYARKLIANKEVSKDVLAKNSSFSRWMEEWEELKSQVQQFPPRFPGFVDGEVVP</sequence>
<dbReference type="InterPro" id="IPR029058">
    <property type="entry name" value="AB_hydrolase_fold"/>
</dbReference>
<evidence type="ECO:0000313" key="9">
    <source>
        <dbReference type="Proteomes" id="UP000515121"/>
    </source>
</evidence>
<evidence type="ECO:0000256" key="4">
    <source>
        <dbReference type="ARBA" id="ARBA00022801"/>
    </source>
</evidence>
<dbReference type="OrthoDB" id="426718at2759"/>
<name>A0A6P5ZEF6_DURZI</name>
<evidence type="ECO:0000259" key="8">
    <source>
        <dbReference type="Pfam" id="PF18117"/>
    </source>
</evidence>
<dbReference type="SUPFAM" id="SSF53474">
    <property type="entry name" value="alpha/beta-Hydrolases"/>
    <property type="match status" value="1"/>
</dbReference>
<dbReference type="InterPro" id="IPR002921">
    <property type="entry name" value="Fungal_lipase-type"/>
</dbReference>
<dbReference type="Pfam" id="PF01764">
    <property type="entry name" value="Lipase_3"/>
    <property type="match status" value="1"/>
</dbReference>
<keyword evidence="4" id="KW-0378">Hydrolase</keyword>
<evidence type="ECO:0000256" key="6">
    <source>
        <dbReference type="ARBA" id="ARBA00023242"/>
    </source>
</evidence>
<dbReference type="PANTHER" id="PTHR47413:SF2">
    <property type="entry name" value="LIPASE-LIKE PAD4"/>
    <property type="match status" value="1"/>
</dbReference>
<dbReference type="GO" id="GO:0006629">
    <property type="term" value="P:lipid metabolic process"/>
    <property type="evidence" value="ECO:0007669"/>
    <property type="project" value="InterPro"/>
</dbReference>
<proteinExistence type="predicted"/>
<dbReference type="RefSeq" id="XP_022750892.1">
    <property type="nucleotide sequence ID" value="XM_022895157.1"/>
</dbReference>
<keyword evidence="9" id="KW-1185">Reference proteome</keyword>
<protein>
    <submittedName>
        <fullName evidence="10">Lipase-like PAD4 isoform X1</fullName>
    </submittedName>
</protein>
<feature type="domain" description="Fungal lipase-type" evidence="7">
    <location>
        <begin position="96"/>
        <end position="206"/>
    </location>
</feature>
<dbReference type="Gene3D" id="3.40.50.1820">
    <property type="entry name" value="alpha/beta hydrolase"/>
    <property type="match status" value="1"/>
</dbReference>
<dbReference type="Proteomes" id="UP000515121">
    <property type="component" value="Unplaced"/>
</dbReference>
<keyword evidence="5" id="KW-0611">Plant defense</keyword>
<evidence type="ECO:0000259" key="7">
    <source>
        <dbReference type="Pfam" id="PF01764"/>
    </source>
</evidence>
<dbReference type="GO" id="GO:0016787">
    <property type="term" value="F:hydrolase activity"/>
    <property type="evidence" value="ECO:0007669"/>
    <property type="project" value="UniProtKB-KW"/>
</dbReference>
<reference evidence="10" key="1">
    <citation type="submission" date="2025-08" db="UniProtKB">
        <authorList>
            <consortium name="RefSeq"/>
        </authorList>
    </citation>
    <scope>IDENTIFICATION</scope>
    <source>
        <tissue evidence="10">Fruit stalk</tissue>
    </source>
</reference>
<evidence type="ECO:0000256" key="2">
    <source>
        <dbReference type="ARBA" id="ARBA00004496"/>
    </source>
</evidence>
<dbReference type="GO" id="GO:0006952">
    <property type="term" value="P:defense response"/>
    <property type="evidence" value="ECO:0007669"/>
    <property type="project" value="UniProtKB-KW"/>
</dbReference>
<evidence type="ECO:0000256" key="3">
    <source>
        <dbReference type="ARBA" id="ARBA00022490"/>
    </source>
</evidence>
<accession>A0A6P5ZEF6</accession>